<evidence type="ECO:0008006" key="5">
    <source>
        <dbReference type="Google" id="ProtNLM"/>
    </source>
</evidence>
<comment type="caution">
    <text evidence="3">The sequence shown here is derived from an EMBL/GenBank/DDBJ whole genome shotgun (WGS) entry which is preliminary data.</text>
</comment>
<dbReference type="Proteomes" id="UP000468707">
    <property type="component" value="Unassembled WGS sequence"/>
</dbReference>
<feature type="region of interest" description="Disordered" evidence="1">
    <location>
        <begin position="26"/>
        <end position="63"/>
    </location>
</feature>
<keyword evidence="4" id="KW-1185">Reference proteome</keyword>
<dbReference type="EMBL" id="JAAAMI010000001">
    <property type="protein sequence ID" value="NDV42208.1"/>
    <property type="molecule type" value="Genomic_DNA"/>
</dbReference>
<dbReference type="Gene3D" id="1.20.5.320">
    <property type="entry name" value="6-Phosphogluconate Dehydrogenase, domain 3"/>
    <property type="match status" value="1"/>
</dbReference>
<dbReference type="AlphaFoldDB" id="A0A6I5KW63"/>
<proteinExistence type="predicted"/>
<feature type="compositionally biased region" description="Low complexity" evidence="1">
    <location>
        <begin position="33"/>
        <end position="61"/>
    </location>
</feature>
<dbReference type="PROSITE" id="PS51257">
    <property type="entry name" value="PROKAR_LIPOPROTEIN"/>
    <property type="match status" value="1"/>
</dbReference>
<feature type="signal peptide" evidence="2">
    <location>
        <begin position="1"/>
        <end position="26"/>
    </location>
</feature>
<evidence type="ECO:0000256" key="2">
    <source>
        <dbReference type="SAM" id="SignalP"/>
    </source>
</evidence>
<feature type="chain" id="PRO_5026016954" description="Collagen-like protein" evidence="2">
    <location>
        <begin position="27"/>
        <end position="199"/>
    </location>
</feature>
<reference evidence="3 4" key="1">
    <citation type="submission" date="2020-01" db="EMBL/GenBank/DDBJ databases">
        <title>Muricauda sediminis sp.nov. 40Bstr401.</title>
        <authorList>
            <person name="Xue Z."/>
            <person name="Zhu S."/>
            <person name="Ren N."/>
            <person name="Chen T."/>
            <person name="Chen X."/>
            <person name="Chen J."/>
            <person name="Yang J."/>
        </authorList>
    </citation>
    <scope>NUCLEOTIDE SEQUENCE [LARGE SCALE GENOMIC DNA]</scope>
    <source>
        <strain evidence="3 4">40Bstr401</strain>
    </source>
</reference>
<dbReference type="RefSeq" id="WP_163632751.1">
    <property type="nucleotide sequence ID" value="NZ_JAAAMI010000001.1"/>
</dbReference>
<name>A0A6I5KW63_9FLAO</name>
<protein>
    <recommendedName>
        <fullName evidence="5">Collagen-like protein</fullName>
    </recommendedName>
</protein>
<gene>
    <name evidence="3" type="ORF">GTK07_02625</name>
</gene>
<dbReference type="Pfam" id="PF01391">
    <property type="entry name" value="Collagen"/>
    <property type="match status" value="1"/>
</dbReference>
<keyword evidence="2" id="KW-0732">Signal</keyword>
<evidence type="ECO:0000256" key="1">
    <source>
        <dbReference type="SAM" id="MobiDB-lite"/>
    </source>
</evidence>
<evidence type="ECO:0000313" key="3">
    <source>
        <dbReference type="EMBL" id="NDV42208.1"/>
    </source>
</evidence>
<dbReference type="InterPro" id="IPR008160">
    <property type="entry name" value="Collagen"/>
</dbReference>
<sequence>MKTNLFTVKTFLLMALSFVLVTSCSSDDGEDGAQGPQGEQGATGPQGPQGEQGEPGEPGTANVMYSDWANTELGNSIATSSASFDIDAPEIDPDMLNFGTILVYGRRIDAVNGNTVYQLPIVFGAARQQSYFFVATDGNIRISVHANEPGDAVGDGSFLAQYRYVLIPGGVSTSGKSSSGMDFTKMTYEEVLDYFNIPE</sequence>
<evidence type="ECO:0000313" key="4">
    <source>
        <dbReference type="Proteomes" id="UP000468707"/>
    </source>
</evidence>
<organism evidence="3 4">
    <name type="scientific">Flagellimonas sediminis</name>
    <dbReference type="NCBI Taxonomy" id="2696468"/>
    <lineage>
        <taxon>Bacteria</taxon>
        <taxon>Pseudomonadati</taxon>
        <taxon>Bacteroidota</taxon>
        <taxon>Flavobacteriia</taxon>
        <taxon>Flavobacteriales</taxon>
        <taxon>Flavobacteriaceae</taxon>
        <taxon>Flagellimonas</taxon>
    </lineage>
</organism>
<accession>A0A6I5KW63</accession>